<evidence type="ECO:0000256" key="3">
    <source>
        <dbReference type="ARBA" id="ARBA00022777"/>
    </source>
</evidence>
<dbReference type="GO" id="GO:0005524">
    <property type="term" value="F:ATP binding"/>
    <property type="evidence" value="ECO:0007669"/>
    <property type="project" value="UniProtKB-KW"/>
</dbReference>
<dbReference type="EC" id="2.7.1.148" evidence="5"/>
<evidence type="ECO:0000256" key="2">
    <source>
        <dbReference type="ARBA" id="ARBA00022741"/>
    </source>
</evidence>
<name>A0A2P8R1X6_9BACT</name>
<dbReference type="InterPro" id="IPR004424">
    <property type="entry name" value="IspE"/>
</dbReference>
<dbReference type="EMBL" id="PDHH01000002">
    <property type="protein sequence ID" value="PSM52497.1"/>
    <property type="molecule type" value="Genomic_DNA"/>
</dbReference>
<reference evidence="8" key="1">
    <citation type="submission" date="2017-10" db="EMBL/GenBank/DDBJ databases">
        <title>Campylobacter species from seals.</title>
        <authorList>
            <person name="Gilbert M.J."/>
            <person name="Zomer A.L."/>
            <person name="Timmerman A.J."/>
            <person name="Duim B."/>
            <person name="Wagenaar J.A."/>
        </authorList>
    </citation>
    <scope>NUCLEOTIDE SEQUENCE [LARGE SCALE GENOMIC DNA]</scope>
    <source>
        <strain evidence="8">17S00004-5</strain>
    </source>
</reference>
<dbReference type="InterPro" id="IPR014721">
    <property type="entry name" value="Ribsml_uS5_D2-typ_fold_subgr"/>
</dbReference>
<evidence type="ECO:0000313" key="8">
    <source>
        <dbReference type="Proteomes" id="UP000240535"/>
    </source>
</evidence>
<keyword evidence="2" id="KW-0547">Nucleotide-binding</keyword>
<evidence type="ECO:0000256" key="4">
    <source>
        <dbReference type="ARBA" id="ARBA00022840"/>
    </source>
</evidence>
<dbReference type="NCBIfam" id="TIGR00154">
    <property type="entry name" value="ispE"/>
    <property type="match status" value="1"/>
</dbReference>
<evidence type="ECO:0000256" key="1">
    <source>
        <dbReference type="ARBA" id="ARBA00022679"/>
    </source>
</evidence>
<feature type="domain" description="GHMP kinase N-terminal" evidence="6">
    <location>
        <begin position="61"/>
        <end position="142"/>
    </location>
</feature>
<proteinExistence type="predicted"/>
<dbReference type="GO" id="GO:0050515">
    <property type="term" value="F:4-(cytidine 5'-diphospho)-2-C-methyl-D-erythritol kinase activity"/>
    <property type="evidence" value="ECO:0007669"/>
    <property type="project" value="UniProtKB-UniRule"/>
</dbReference>
<comment type="caution">
    <text evidence="7">The sequence shown here is derived from an EMBL/GenBank/DDBJ whole genome shotgun (WGS) entry which is preliminary data.</text>
</comment>
<protein>
    <recommendedName>
        <fullName evidence="5">4-(cytidine 5'-diphospho)-2-C-methyl-D-erythritol kinase</fullName>
        <ecNumber evidence="5">2.7.1.148</ecNumber>
    </recommendedName>
</protein>
<accession>A0A2P8R1X6</accession>
<keyword evidence="3 7" id="KW-0418">Kinase</keyword>
<dbReference type="InterPro" id="IPR006204">
    <property type="entry name" value="GHMP_kinase_N_dom"/>
</dbReference>
<dbReference type="Pfam" id="PF00288">
    <property type="entry name" value="GHMP_kinases_N"/>
    <property type="match status" value="1"/>
</dbReference>
<organism evidence="7 8">
    <name type="scientific">Campylobacter blaseri</name>
    <dbReference type="NCBI Taxonomy" id="2042961"/>
    <lineage>
        <taxon>Bacteria</taxon>
        <taxon>Pseudomonadati</taxon>
        <taxon>Campylobacterota</taxon>
        <taxon>Epsilonproteobacteria</taxon>
        <taxon>Campylobacterales</taxon>
        <taxon>Campylobacteraceae</taxon>
        <taxon>Campylobacter</taxon>
    </lineage>
</organism>
<dbReference type="InterPro" id="IPR020568">
    <property type="entry name" value="Ribosomal_Su5_D2-typ_SF"/>
</dbReference>
<dbReference type="NCBIfam" id="NF003216">
    <property type="entry name" value="PRK04181.1"/>
    <property type="match status" value="1"/>
</dbReference>
<dbReference type="GO" id="GO:0016114">
    <property type="term" value="P:terpenoid biosynthetic process"/>
    <property type="evidence" value="ECO:0007669"/>
    <property type="project" value="UniProtKB-UniRule"/>
</dbReference>
<dbReference type="PIRSF" id="PIRSF010376">
    <property type="entry name" value="IspE"/>
    <property type="match status" value="1"/>
</dbReference>
<dbReference type="RefSeq" id="WP_106870015.1">
    <property type="nucleotide sequence ID" value="NZ_CP053841.1"/>
</dbReference>
<dbReference type="PANTHER" id="PTHR43527">
    <property type="entry name" value="4-DIPHOSPHOCYTIDYL-2-C-METHYL-D-ERYTHRITOL KINASE, CHLOROPLASTIC"/>
    <property type="match status" value="1"/>
</dbReference>
<keyword evidence="8" id="KW-1185">Reference proteome</keyword>
<evidence type="ECO:0000313" key="7">
    <source>
        <dbReference type="EMBL" id="PSM52497.1"/>
    </source>
</evidence>
<keyword evidence="1" id="KW-0808">Transferase</keyword>
<dbReference type="OrthoDB" id="9809438at2"/>
<gene>
    <name evidence="7" type="ORF">CQ405_01865</name>
</gene>
<dbReference type="PANTHER" id="PTHR43527:SF2">
    <property type="entry name" value="4-DIPHOSPHOCYTIDYL-2-C-METHYL-D-ERYTHRITOL KINASE, CHLOROPLASTIC"/>
    <property type="match status" value="1"/>
</dbReference>
<evidence type="ECO:0000256" key="5">
    <source>
        <dbReference type="NCBIfam" id="TIGR00154"/>
    </source>
</evidence>
<dbReference type="SUPFAM" id="SSF54211">
    <property type="entry name" value="Ribosomal protein S5 domain 2-like"/>
    <property type="match status" value="1"/>
</dbReference>
<dbReference type="Gene3D" id="3.30.230.10">
    <property type="match status" value="1"/>
</dbReference>
<sequence>MKSFAKINVFLKIIGTRDNYHELVSRFILVENLYDEISFKKSSYNNYKLNILSNKAIKGENIISKAYNELAKLGFDEKLHAFFKEHDVILHKNIPIGAGLGGGSSNAATFLHLANKEIDLSLTIPDIVEISKNIGSDVAFFASRLKSANVSGVGEIIENFDDIVPKIKIISPNIFSSTPVVYNEFRKNFMNVIDKELALSLYNLSSQEILSSYTNYQLNDLLLPCKKLYPKLILNDDEFLSGSGSSYFKVKGKI</sequence>
<keyword evidence="4" id="KW-0067">ATP-binding</keyword>
<evidence type="ECO:0000259" key="6">
    <source>
        <dbReference type="Pfam" id="PF00288"/>
    </source>
</evidence>
<dbReference type="AlphaFoldDB" id="A0A2P8R1X6"/>
<dbReference type="Proteomes" id="UP000240535">
    <property type="component" value="Unassembled WGS sequence"/>
</dbReference>